<evidence type="ECO:0000313" key="5">
    <source>
        <dbReference type="Proteomes" id="UP000646523"/>
    </source>
</evidence>
<sequence length="148" mass="16041">MENYTGAYHLHDATVATAFAADVPQQVMAVDDVGAFAALAFAQPGEWIGRAVDLAGDELTPRQIAAAISEAVGRPLPYIQIPIEAIAQIGEEFAFAYTWLNERGYRAGLPFTRVLHPGLIDLRTWLQRTGAAQITGFLAAQDTAKQDR</sequence>
<dbReference type="Pfam" id="PF05368">
    <property type="entry name" value="NmrA"/>
    <property type="match status" value="1"/>
</dbReference>
<evidence type="ECO:0000259" key="3">
    <source>
        <dbReference type="Pfam" id="PF05368"/>
    </source>
</evidence>
<dbReference type="Proteomes" id="UP000646523">
    <property type="component" value="Unassembled WGS sequence"/>
</dbReference>
<name>A0A917YPV2_9ACTN</name>
<gene>
    <name evidence="4" type="ORF">GCM10012289_10240</name>
</gene>
<reference evidence="4" key="1">
    <citation type="journal article" date="2014" name="Int. J. Syst. Evol. Microbiol.">
        <title>Complete genome sequence of Corynebacterium casei LMG S-19264T (=DSM 44701T), isolated from a smear-ripened cheese.</title>
        <authorList>
            <consortium name="US DOE Joint Genome Institute (JGI-PGF)"/>
            <person name="Walter F."/>
            <person name="Albersmeier A."/>
            <person name="Kalinowski J."/>
            <person name="Ruckert C."/>
        </authorList>
    </citation>
    <scope>NUCLEOTIDE SEQUENCE</scope>
    <source>
        <strain evidence="4">CGMCC 4.7368</strain>
    </source>
</reference>
<feature type="domain" description="NmrA-like" evidence="3">
    <location>
        <begin position="19"/>
        <end position="105"/>
    </location>
</feature>
<evidence type="ECO:0000256" key="2">
    <source>
        <dbReference type="ARBA" id="ARBA00022857"/>
    </source>
</evidence>
<dbReference type="Gene3D" id="3.40.50.720">
    <property type="entry name" value="NAD(P)-binding Rossmann-like Domain"/>
    <property type="match status" value="1"/>
</dbReference>
<keyword evidence="5" id="KW-1185">Reference proteome</keyword>
<dbReference type="AlphaFoldDB" id="A0A917YPV2"/>
<evidence type="ECO:0000256" key="1">
    <source>
        <dbReference type="ARBA" id="ARBA00006328"/>
    </source>
</evidence>
<reference evidence="4" key="2">
    <citation type="submission" date="2020-09" db="EMBL/GenBank/DDBJ databases">
        <authorList>
            <person name="Sun Q."/>
            <person name="Zhou Y."/>
        </authorList>
    </citation>
    <scope>NUCLEOTIDE SEQUENCE</scope>
    <source>
        <strain evidence="4">CGMCC 4.7368</strain>
    </source>
</reference>
<keyword evidence="2" id="KW-0521">NADP</keyword>
<comment type="caution">
    <text evidence="4">The sequence shown here is derived from an EMBL/GenBank/DDBJ whole genome shotgun (WGS) entry which is preliminary data.</text>
</comment>
<dbReference type="InterPro" id="IPR036291">
    <property type="entry name" value="NAD(P)-bd_dom_sf"/>
</dbReference>
<dbReference type="PANTHER" id="PTHR42748:SF7">
    <property type="entry name" value="NMRA LIKE REDOX SENSOR 1-RELATED"/>
    <property type="match status" value="1"/>
</dbReference>
<dbReference type="PANTHER" id="PTHR42748">
    <property type="entry name" value="NITROGEN METABOLITE REPRESSION PROTEIN NMRA FAMILY MEMBER"/>
    <property type="match status" value="1"/>
</dbReference>
<proteinExistence type="inferred from homology"/>
<evidence type="ECO:0000313" key="4">
    <source>
        <dbReference type="EMBL" id="GGO63360.1"/>
    </source>
</evidence>
<dbReference type="InterPro" id="IPR008030">
    <property type="entry name" value="NmrA-like"/>
</dbReference>
<protein>
    <recommendedName>
        <fullName evidence="3">NmrA-like domain-containing protein</fullName>
    </recommendedName>
</protein>
<organism evidence="4 5">
    <name type="scientific">Nonomuraea cavernae</name>
    <dbReference type="NCBI Taxonomy" id="2045107"/>
    <lineage>
        <taxon>Bacteria</taxon>
        <taxon>Bacillati</taxon>
        <taxon>Actinomycetota</taxon>
        <taxon>Actinomycetes</taxon>
        <taxon>Streptosporangiales</taxon>
        <taxon>Streptosporangiaceae</taxon>
        <taxon>Nonomuraea</taxon>
    </lineage>
</organism>
<dbReference type="InterPro" id="IPR051164">
    <property type="entry name" value="NmrA-like_oxidored"/>
</dbReference>
<comment type="similarity">
    <text evidence="1">Belongs to the NmrA-type oxidoreductase family.</text>
</comment>
<accession>A0A917YPV2</accession>
<dbReference type="SUPFAM" id="SSF51735">
    <property type="entry name" value="NAD(P)-binding Rossmann-fold domains"/>
    <property type="match status" value="1"/>
</dbReference>
<dbReference type="EMBL" id="BMNH01000002">
    <property type="protein sequence ID" value="GGO63360.1"/>
    <property type="molecule type" value="Genomic_DNA"/>
</dbReference>